<keyword evidence="7" id="KW-1185">Reference proteome</keyword>
<evidence type="ECO:0000256" key="2">
    <source>
        <dbReference type="ARBA" id="ARBA00022737"/>
    </source>
</evidence>
<evidence type="ECO:0000256" key="1">
    <source>
        <dbReference type="ARBA" id="ARBA00022729"/>
    </source>
</evidence>
<evidence type="ECO:0000256" key="3">
    <source>
        <dbReference type="ARBA" id="ARBA00023180"/>
    </source>
</evidence>
<dbReference type="Gene3D" id="2.130.10.130">
    <property type="entry name" value="Integrin alpha, N-terminal"/>
    <property type="match status" value="6"/>
</dbReference>
<dbReference type="SMART" id="SM00191">
    <property type="entry name" value="Int_alpha"/>
    <property type="match status" value="14"/>
</dbReference>
<dbReference type="Pfam" id="PF18962">
    <property type="entry name" value="Por_Secre_tail"/>
    <property type="match status" value="1"/>
</dbReference>
<gene>
    <name evidence="6" type="ORF">GCM10010967_43670</name>
</gene>
<dbReference type="PROSITE" id="PS51470">
    <property type="entry name" value="FG_GAP"/>
    <property type="match status" value="13"/>
</dbReference>
<protein>
    <recommendedName>
        <fullName evidence="5">Secretion system C-terminal sorting domain-containing protein</fullName>
    </recommendedName>
</protein>
<evidence type="ECO:0000256" key="4">
    <source>
        <dbReference type="SAM" id="SignalP"/>
    </source>
</evidence>
<evidence type="ECO:0000313" key="6">
    <source>
        <dbReference type="EMBL" id="GGN04058.1"/>
    </source>
</evidence>
<proteinExistence type="predicted"/>
<dbReference type="PANTHER" id="PTHR23220:SF122">
    <property type="entry name" value="INTEGRIN ALPHA-PS1"/>
    <property type="match status" value="1"/>
</dbReference>
<accession>A0ABQ2ICB4</accession>
<keyword evidence="1 4" id="KW-0732">Signal</keyword>
<dbReference type="InterPro" id="IPR000413">
    <property type="entry name" value="Integrin_alpha"/>
</dbReference>
<organism evidence="6 7">
    <name type="scientific">Dyadobacter beijingensis</name>
    <dbReference type="NCBI Taxonomy" id="365489"/>
    <lineage>
        <taxon>Bacteria</taxon>
        <taxon>Pseudomonadati</taxon>
        <taxon>Bacteroidota</taxon>
        <taxon>Cytophagia</taxon>
        <taxon>Cytophagales</taxon>
        <taxon>Spirosomataceae</taxon>
        <taxon>Dyadobacter</taxon>
    </lineage>
</organism>
<dbReference type="Proteomes" id="UP000632339">
    <property type="component" value="Unassembled WGS sequence"/>
</dbReference>
<dbReference type="InterPro" id="IPR013519">
    <property type="entry name" value="Int_alpha_beta-p"/>
</dbReference>
<dbReference type="InterPro" id="IPR013517">
    <property type="entry name" value="FG-GAP"/>
</dbReference>
<reference evidence="7" key="1">
    <citation type="journal article" date="2019" name="Int. J. Syst. Evol. Microbiol.">
        <title>The Global Catalogue of Microorganisms (GCM) 10K type strain sequencing project: providing services to taxonomists for standard genome sequencing and annotation.</title>
        <authorList>
            <consortium name="The Broad Institute Genomics Platform"/>
            <consortium name="The Broad Institute Genome Sequencing Center for Infectious Disease"/>
            <person name="Wu L."/>
            <person name="Ma J."/>
        </authorList>
    </citation>
    <scope>NUCLEOTIDE SEQUENCE [LARGE SCALE GENOMIC DNA]</scope>
    <source>
        <strain evidence="7">CGMCC 1.6375</strain>
    </source>
</reference>
<dbReference type="PRINTS" id="PR01185">
    <property type="entry name" value="INTEGRINA"/>
</dbReference>
<sequence length="1353" mass="142076">MTKRYTIFSGLSAMVIATLVLLVASTHGDVNTAVTHAAISDSSLAISPTAATIAGIQQEIANREYHITFDSVRNALQSPNRRHNLRAYYRPGRLSIQNRIDSAGQNFSMEIVSEGIYADGMLIAKAKPEATAENQNDTLRIAHGDFLEEFINNPSGVRQNFIVNKAPARAQQLSVRLSAHGLRVRREDAGQIVFYSNDNGKQTDRLTYDDLKCWDANGKLLAAGLVLSGNEIEINVDVKNAAYPVTIDPLITNGNPANADKTLEINQSYAWAGFSVASAGDVNGDGYSDVLVGAPNYDNGQSDEGAALLYPGTASGISLAATVLECNQANAQMGYSVSSAGDINKDGFSDILVGVPFYDASGSNEGAVMIYKGSANGLVTNNPYIFKLDQAESNLGVSVAMAGDVNGDGYSDILAGAHQFDHDQSNEGVGVLVYGAPNGLGMVTFLECNQPDAMMGFAVAGAGDVDGDGFSDVMVGARLFDNGHANEGAAFIYKGSAGGPVTANPTIIEGNQLDARLGHALSSAGDINGDGFSDVALGAFLYDKGSSNEGAVMIHLGGPNGIGAVASQILESDQVEAQFGFSVACAGDVNADGYADLIVGARYYDKGQSNEGAAFIYQGSQGGLNPTPASTIESDQQDAWLGSAVASGGDVNGDGFSDVLVGSYAFDHGQKDEGSVFVWYGGGLNIRKYVVSHLEMNLPGNLFGWSVASAGDVNADGFGDVIVSAKNYDNGQPGEGAAFIFHGSIQGVSSEPNITIESNQQHANLGVVSSAGDVNGDGFVDIIIGMPLYDTGSANEGKACVLYGSPSGISTLNQTTLLGTQHEACLGAAVSCAGDLNKDGYSDIVVGESGYDIDDFEYSDEGRVWVYYGSADGIDPDGTNITGQINYPYFGSSVCGSDVDGDGYSDILIVSTFFEDGEFYEGAALIYHGSQNGLNTINPMILQSNVTGALMGDRIAVNDINGDGFVDIAVGGTGYSNPENAEGAIFIYYGSDKGPSTLPSIVESNVVNSYFGRVSTAGDVNGDGYGDLIIGSYGYSNGQENEGAFYLYLGSPNGLSNKFDILVQSNQNSAFLGGSVASAGDINGDGFSDIITSANQYDNNQVNEGRVSIYYGNGALGTRNNLRLYNSSDLSTPINHTQFPQNNFGAGLFAKSFTGRNKGKLVWETKPVAQAFSKGSNNRITNSTQSTNSQNAYTSLGTTGVELKNIIDKQGPSTKVRVRVKYDPVLALTGQTYGPWRYLPAYLMGNSTAPTPEQAAGDASEVRSGESVVVESGTTGELPTIYPNPVSERLHIHVNDAGQVRNIQILAQDGAIKYQASGFKAVVDVHQFSSGIYYLVITQTDGSRTTRRILISR</sequence>
<dbReference type="EMBL" id="BMLI01000002">
    <property type="protein sequence ID" value="GGN04058.1"/>
    <property type="molecule type" value="Genomic_DNA"/>
</dbReference>
<dbReference type="Pfam" id="PF01839">
    <property type="entry name" value="FG-GAP"/>
    <property type="match status" value="13"/>
</dbReference>
<dbReference type="SUPFAM" id="SSF69318">
    <property type="entry name" value="Integrin alpha N-terminal domain"/>
    <property type="match status" value="6"/>
</dbReference>
<dbReference type="PANTHER" id="PTHR23220">
    <property type="entry name" value="INTEGRIN ALPHA"/>
    <property type="match status" value="1"/>
</dbReference>
<keyword evidence="2" id="KW-0677">Repeat</keyword>
<keyword evidence="3" id="KW-0325">Glycoprotein</keyword>
<evidence type="ECO:0000259" key="5">
    <source>
        <dbReference type="Pfam" id="PF18962"/>
    </source>
</evidence>
<feature type="signal peptide" evidence="4">
    <location>
        <begin position="1"/>
        <end position="28"/>
    </location>
</feature>
<dbReference type="NCBIfam" id="TIGR04183">
    <property type="entry name" value="Por_Secre_tail"/>
    <property type="match status" value="1"/>
</dbReference>
<dbReference type="InterPro" id="IPR028994">
    <property type="entry name" value="Integrin_alpha_N"/>
</dbReference>
<feature type="chain" id="PRO_5046692464" description="Secretion system C-terminal sorting domain-containing protein" evidence="4">
    <location>
        <begin position="29"/>
        <end position="1353"/>
    </location>
</feature>
<dbReference type="InterPro" id="IPR026444">
    <property type="entry name" value="Secre_tail"/>
</dbReference>
<feature type="domain" description="Secretion system C-terminal sorting" evidence="5">
    <location>
        <begin position="1281"/>
        <end position="1350"/>
    </location>
</feature>
<name>A0ABQ2ICB4_9BACT</name>
<evidence type="ECO:0000313" key="7">
    <source>
        <dbReference type="Proteomes" id="UP000632339"/>
    </source>
</evidence>
<comment type="caution">
    <text evidence="6">The sequence shown here is derived from an EMBL/GenBank/DDBJ whole genome shotgun (WGS) entry which is preliminary data.</text>
</comment>